<reference evidence="3" key="1">
    <citation type="journal article" date="2020" name="Fungal Divers.">
        <title>Resolving the Mortierellaceae phylogeny through synthesis of multi-gene phylogenetics and phylogenomics.</title>
        <authorList>
            <person name="Vandepol N."/>
            <person name="Liber J."/>
            <person name="Desiro A."/>
            <person name="Na H."/>
            <person name="Kennedy M."/>
            <person name="Barry K."/>
            <person name="Grigoriev I.V."/>
            <person name="Miller A.N."/>
            <person name="O'Donnell K."/>
            <person name="Stajich J.E."/>
            <person name="Bonito G."/>
        </authorList>
    </citation>
    <scope>NUCLEOTIDE SEQUENCE</scope>
    <source>
        <strain evidence="3">NVP1</strain>
    </source>
</reference>
<dbReference type="AlphaFoldDB" id="A0A9P5SIN9"/>
<dbReference type="InterPro" id="IPR001611">
    <property type="entry name" value="Leu-rich_rpt"/>
</dbReference>
<evidence type="ECO:0000256" key="2">
    <source>
        <dbReference type="SAM" id="Coils"/>
    </source>
</evidence>
<feature type="coiled-coil region" evidence="2">
    <location>
        <begin position="156"/>
        <end position="197"/>
    </location>
</feature>
<keyword evidence="4" id="KW-1185">Reference proteome</keyword>
<keyword evidence="1" id="KW-0677">Repeat</keyword>
<evidence type="ECO:0000313" key="3">
    <source>
        <dbReference type="EMBL" id="KAF9330656.1"/>
    </source>
</evidence>
<dbReference type="PANTHER" id="PTHR24111:SF0">
    <property type="entry name" value="LEUCINE-RICH REPEAT-CONTAINING PROTEIN"/>
    <property type="match status" value="1"/>
</dbReference>
<dbReference type="Gene3D" id="3.80.10.10">
    <property type="entry name" value="Ribonuclease Inhibitor"/>
    <property type="match status" value="3"/>
</dbReference>
<dbReference type="PANTHER" id="PTHR24111">
    <property type="entry name" value="LEUCINE-RICH REPEAT-CONTAINING PROTEIN 34"/>
    <property type="match status" value="1"/>
</dbReference>
<evidence type="ECO:0000256" key="1">
    <source>
        <dbReference type="ARBA" id="ARBA00022737"/>
    </source>
</evidence>
<proteinExistence type="predicted"/>
<gene>
    <name evidence="3" type="ORF">BG006_006408</name>
</gene>
<dbReference type="SUPFAM" id="SSF52047">
    <property type="entry name" value="RNI-like"/>
    <property type="match status" value="2"/>
</dbReference>
<dbReference type="SMART" id="SM00368">
    <property type="entry name" value="LRR_RI"/>
    <property type="match status" value="7"/>
</dbReference>
<dbReference type="EMBL" id="JAAAUY010000380">
    <property type="protein sequence ID" value="KAF9330656.1"/>
    <property type="molecule type" value="Genomic_DNA"/>
</dbReference>
<sequence length="1104" mass="124481">MTPTHQTQTFQLNQLTKEVAVTSGTDGDYVLLENVRDAFHFADEFTMDGEPVPFLEDEHHERLFPRRIAFYRGKVLSVVPLSDKDVQSLVANPARLAMVEEPYFTRSALSPLSSPSSGPSQSNSYHRLSDATLEEKIHTMLESHHHKLQETQDHHADTLMEQLVDLQSHVGRLQQDLHDANAKIAEQIHEMTEMQSKSFELQQQSVDMHQLSLEKLMRLQTNITALLTQTFELHEYPAPRLFIVLPEVGYEGLNPSSILTSFTLTKFRLYFLCECGTHTTPVGPHQMNHIHIARHEGYEITRPTEFFDKYGTYVLKLLMMLKNGISVASLVVPMLSLVKLVDLPESLVKGLDDNVNTSIRLLNMYQDAVDHHVPGMGADKTDVTANNKALSDQGTVASTKDEANDSFVPLEGAEFRMLSSFLKKKDQDRALGNLFRTVNAEGHVKWICLDHYRATYHNKQDRQFEGEVSLNQGTYDHQLGKVSVVLSSSFAAETFMVAMTRAHAFNELDVHLRNYSYQDLRNLGIALLNTNVSKLALRAHQYKDFLAVGKRRIHAILKMMNSGKIRCFHFKQIKNLFPSKTVVPKEMPAILSLEFATMSVKEGHETLGEILRSCKNLSELRLTEVPLKSQRLASVLKGMAACTKLRVLSLRACDIPSQSAGAFASTLKSFKQLKELDLGFNLLEDNDICEIIEAVGGRLEKLWLPYTGFGDESAMALERVEVSNHLKCLDISNSVNELGAEGMESIIRLTGRLECTELVMPRMTELSDESCSRLVRGLNLRQLERLEIEGSFCGDLTAAALAGVLADPNHPHAALSTLRIDLPNITLDGAHMLGRALGDCRLLKLSLRHSLLFQPVLVNRTMLRDLFRNVGSRLTVLDLRRSNMNDEFALVMCECLAETSVICRLEYLDVSRNQMTAAGASHVLDCLQPNQSLRVLRIESASFAESGCMGHAMKRFLEVNNSVQRLSVSHVNLKDLALGLAARRHVLKSIEVQYVDGEVDDIFSWGEFLQSSKNTLLRLVVKHARVCEDERSLEYLCQCLKQNKTILDLEWEFDQGWNVDSFVLQRYIERNRELWRKSAGSRADNLVQAGMDPWTIRAVSQSHD</sequence>
<organism evidence="3 4">
    <name type="scientific">Podila minutissima</name>
    <dbReference type="NCBI Taxonomy" id="64525"/>
    <lineage>
        <taxon>Eukaryota</taxon>
        <taxon>Fungi</taxon>
        <taxon>Fungi incertae sedis</taxon>
        <taxon>Mucoromycota</taxon>
        <taxon>Mortierellomycotina</taxon>
        <taxon>Mortierellomycetes</taxon>
        <taxon>Mortierellales</taxon>
        <taxon>Mortierellaceae</taxon>
        <taxon>Podila</taxon>
    </lineage>
</organism>
<evidence type="ECO:0000313" key="4">
    <source>
        <dbReference type="Proteomes" id="UP000696485"/>
    </source>
</evidence>
<dbReference type="Proteomes" id="UP000696485">
    <property type="component" value="Unassembled WGS sequence"/>
</dbReference>
<dbReference type="InterPro" id="IPR052201">
    <property type="entry name" value="LRR-containing_regulator"/>
</dbReference>
<dbReference type="Pfam" id="PF13516">
    <property type="entry name" value="LRR_6"/>
    <property type="match status" value="1"/>
</dbReference>
<name>A0A9P5SIN9_9FUNG</name>
<dbReference type="InterPro" id="IPR032675">
    <property type="entry name" value="LRR_dom_sf"/>
</dbReference>
<accession>A0A9P5SIN9</accession>
<protein>
    <submittedName>
        <fullName evidence="3">Uncharacterized protein</fullName>
    </submittedName>
</protein>
<keyword evidence="2" id="KW-0175">Coiled coil</keyword>
<comment type="caution">
    <text evidence="3">The sequence shown here is derived from an EMBL/GenBank/DDBJ whole genome shotgun (WGS) entry which is preliminary data.</text>
</comment>